<keyword evidence="2" id="KW-1185">Reference proteome</keyword>
<name>A0A0P1ING6_9RHOB</name>
<dbReference type="AlphaFoldDB" id="A0A0P1ING6"/>
<protein>
    <submittedName>
        <fullName evidence="1">Uncharacterized protein</fullName>
    </submittedName>
</protein>
<reference evidence="2" key="1">
    <citation type="submission" date="2015-09" db="EMBL/GenBank/DDBJ databases">
        <authorList>
            <person name="Rodrigo-Torres Lidia"/>
            <person name="Arahal R.David."/>
        </authorList>
    </citation>
    <scope>NUCLEOTIDE SEQUENCE [LARGE SCALE GENOMIC DNA]</scope>
    <source>
        <strain evidence="2">CECT 5114</strain>
    </source>
</reference>
<sequence length="64" mass="7084">MHDGLRVEHLLRFVNPFTCPQSALQQCNRSMAWKIYKVAISARTSATPAFQHAPAASSQRKAAS</sequence>
<gene>
    <name evidence="1" type="ORF">TA5114_00935</name>
</gene>
<accession>A0A0P1ING6</accession>
<evidence type="ECO:0000313" key="2">
    <source>
        <dbReference type="Proteomes" id="UP000051184"/>
    </source>
</evidence>
<proteinExistence type="predicted"/>
<evidence type="ECO:0000313" key="1">
    <source>
        <dbReference type="EMBL" id="CUK25145.1"/>
    </source>
</evidence>
<organism evidence="1 2">
    <name type="scientific">Cognatishimia activa</name>
    <dbReference type="NCBI Taxonomy" id="1715691"/>
    <lineage>
        <taxon>Bacteria</taxon>
        <taxon>Pseudomonadati</taxon>
        <taxon>Pseudomonadota</taxon>
        <taxon>Alphaproteobacteria</taxon>
        <taxon>Rhodobacterales</taxon>
        <taxon>Paracoccaceae</taxon>
        <taxon>Cognatishimia</taxon>
    </lineage>
</organism>
<dbReference type="EMBL" id="CYUE01000007">
    <property type="protein sequence ID" value="CUK25145.1"/>
    <property type="molecule type" value="Genomic_DNA"/>
</dbReference>
<dbReference type="Proteomes" id="UP000051184">
    <property type="component" value="Unassembled WGS sequence"/>
</dbReference>